<evidence type="ECO:0000256" key="7">
    <source>
        <dbReference type="SAM" id="MobiDB-lite"/>
    </source>
</evidence>
<feature type="region of interest" description="Disordered" evidence="7">
    <location>
        <begin position="624"/>
        <end position="659"/>
    </location>
</feature>
<keyword evidence="3" id="KW-0813">Transport</keyword>
<keyword evidence="5 8" id="KW-1133">Transmembrane helix</keyword>
<gene>
    <name evidence="9" type="ORF">ABB37_04168</name>
</gene>
<dbReference type="SUPFAM" id="SSF103473">
    <property type="entry name" value="MFS general substrate transporter"/>
    <property type="match status" value="1"/>
</dbReference>
<comment type="similarity">
    <text evidence="2">Belongs to the major facilitator superfamily. Folate-biopterin transporter (TC 2.A.71) family.</text>
</comment>
<dbReference type="AlphaFoldDB" id="A0A0N0DWL4"/>
<feature type="transmembrane region" description="Helical" evidence="8">
    <location>
        <begin position="577"/>
        <end position="598"/>
    </location>
</feature>
<evidence type="ECO:0000313" key="9">
    <source>
        <dbReference type="EMBL" id="KPA81931.1"/>
    </source>
</evidence>
<dbReference type="EMBL" id="LGTL01000006">
    <property type="protein sequence ID" value="KPA81932.1"/>
    <property type="molecule type" value="Genomic_DNA"/>
</dbReference>
<feature type="transmembrane region" description="Helical" evidence="8">
    <location>
        <begin position="105"/>
        <end position="124"/>
    </location>
</feature>
<feature type="transmembrane region" description="Helical" evidence="8">
    <location>
        <begin position="191"/>
        <end position="212"/>
    </location>
</feature>
<dbReference type="RefSeq" id="XP_015660371.1">
    <property type="nucleotide sequence ID" value="XM_015801751.1"/>
</dbReference>
<feature type="transmembrane region" description="Helical" evidence="8">
    <location>
        <begin position="369"/>
        <end position="392"/>
    </location>
</feature>
<feature type="transmembrane region" description="Helical" evidence="8">
    <location>
        <begin position="130"/>
        <end position="149"/>
    </location>
</feature>
<evidence type="ECO:0000256" key="1">
    <source>
        <dbReference type="ARBA" id="ARBA00004141"/>
    </source>
</evidence>
<evidence type="ECO:0000256" key="2">
    <source>
        <dbReference type="ARBA" id="ARBA00007015"/>
    </source>
</evidence>
<dbReference type="NCBIfam" id="TIGR00788">
    <property type="entry name" value="fbt"/>
    <property type="match status" value="1"/>
</dbReference>
<dbReference type="VEuPathDB" id="TriTrypDB:LpyrH10_06_5380"/>
<feature type="transmembrane region" description="Helical" evidence="8">
    <location>
        <begin position="505"/>
        <end position="524"/>
    </location>
</feature>
<dbReference type="Proteomes" id="UP000037923">
    <property type="component" value="Unassembled WGS sequence"/>
</dbReference>
<evidence type="ECO:0000256" key="8">
    <source>
        <dbReference type="SAM" id="Phobius"/>
    </source>
</evidence>
<dbReference type="OMA" id="ARICDRI"/>
<sequence length="659" mass="72622">MSSGQQHRSDEAVVAEEQAADLVRDEYEHPEATKWFKALPCLRGIPLFGDVTAAFGPRFALSLGFCYTFSKGASSSIIRLSRQPMFVGRYGVDAVRFQRLSSMYAFGWSLKPFIAALTDVIALLGYTKRWYMAVSALFGTAFALAYALLPAKKSSANPAGAFIFLTCLCKANIDVLSEGHFSRSMKQKPKVGPAVVSWVWAMTFIGTVISAAMMGPLSDVKLTYVGVIVSAGLQFICFFFFMFNMYDEKKNRTNRRKDALVLYQARKHLEREPVGKTVQDQVVDGAGEPAVYEDGTNGCLVTGEASLDRDDDSDDEFVEPHINSCLHGIFEVNVDVAKTNWKLIVYSVVMTCGIIAMVCVTLFGTKWQLMYACIVVAAVFIAGAFLTLPLVIAKASVFIYFDSILYLHIPGALSNFYVAAPACLPDGPHFNYLFYQTVGSLISDFGGVLGAILFNKFFSRHGYVFVFIATTILRVLGSIFDLIIVKRWNMYIGIPDHAMYLLGDSIVYQVCFVMSLMPAQILMARLCPRGTEAIAFSLLAGFSSAGTSMSLTIGSLIMEGIWPVSAKSPCNFKNVPWLIITGHLVMPLLVVPLAFVLLPRARICDRVDFDGNVIREEADVFDERTAPSEHIAANAPSAAQHEAQKKDTHDDEENPSKVW</sequence>
<keyword evidence="6 8" id="KW-0472">Membrane</keyword>
<reference evidence="9 10" key="1">
    <citation type="submission" date="2015-07" db="EMBL/GenBank/DDBJ databases">
        <title>High-quality genome of monoxenous trypanosomatid Leptomonas pyrrhocoris.</title>
        <authorList>
            <person name="Flegontov P."/>
            <person name="Butenko A."/>
            <person name="Firsov S."/>
            <person name="Vlcek C."/>
            <person name="Logacheva M.D."/>
            <person name="Field M."/>
            <person name="Filatov D."/>
            <person name="Flegontova O."/>
            <person name="Gerasimov E."/>
            <person name="Jackson A.P."/>
            <person name="Kelly S."/>
            <person name="Opperdoes F."/>
            <person name="O'Reilly A."/>
            <person name="Votypka J."/>
            <person name="Yurchenko V."/>
            <person name="Lukes J."/>
        </authorList>
    </citation>
    <scope>NUCLEOTIDE SEQUENCE [LARGE SCALE GENOMIC DNA]</scope>
    <source>
        <strain evidence="9">H10</strain>
    </source>
</reference>
<keyword evidence="4 8" id="KW-0812">Transmembrane</keyword>
<accession>A0A0N0DWL4</accession>
<dbReference type="GO" id="GO:0016020">
    <property type="term" value="C:membrane"/>
    <property type="evidence" value="ECO:0007669"/>
    <property type="project" value="UniProtKB-SubCell"/>
</dbReference>
<dbReference type="GeneID" id="26904459"/>
<feature type="transmembrane region" description="Helical" evidence="8">
    <location>
        <begin position="343"/>
        <end position="363"/>
    </location>
</feature>
<dbReference type="PANTHER" id="PTHR31585:SF51">
    <property type="entry name" value="TRANSPORTER, PUTATIVE-RELATED"/>
    <property type="match status" value="1"/>
</dbReference>
<evidence type="ECO:0000256" key="5">
    <source>
        <dbReference type="ARBA" id="ARBA00022989"/>
    </source>
</evidence>
<evidence type="ECO:0000256" key="6">
    <source>
        <dbReference type="ARBA" id="ARBA00023136"/>
    </source>
</evidence>
<organism evidence="9 10">
    <name type="scientific">Leptomonas pyrrhocoris</name>
    <name type="common">Firebug parasite</name>
    <dbReference type="NCBI Taxonomy" id="157538"/>
    <lineage>
        <taxon>Eukaryota</taxon>
        <taxon>Discoba</taxon>
        <taxon>Euglenozoa</taxon>
        <taxon>Kinetoplastea</taxon>
        <taxon>Metakinetoplastina</taxon>
        <taxon>Trypanosomatida</taxon>
        <taxon>Trypanosomatidae</taxon>
        <taxon>Leishmaniinae</taxon>
        <taxon>Leptomonas</taxon>
    </lineage>
</organism>
<dbReference type="InterPro" id="IPR004324">
    <property type="entry name" value="FBT"/>
</dbReference>
<evidence type="ECO:0000256" key="4">
    <source>
        <dbReference type="ARBA" id="ARBA00022692"/>
    </source>
</evidence>
<dbReference type="InterPro" id="IPR039309">
    <property type="entry name" value="BT1"/>
</dbReference>
<evidence type="ECO:0000256" key="3">
    <source>
        <dbReference type="ARBA" id="ARBA00022448"/>
    </source>
</evidence>
<dbReference type="EMBL" id="LGTL01000006">
    <property type="protein sequence ID" value="KPA81931.1"/>
    <property type="molecule type" value="Genomic_DNA"/>
</dbReference>
<protein>
    <submittedName>
        <fullName evidence="9">Putative pteridine transporter</fullName>
    </submittedName>
</protein>
<feature type="transmembrane region" description="Helical" evidence="8">
    <location>
        <begin position="399"/>
        <end position="420"/>
    </location>
</feature>
<comment type="caution">
    <text evidence="9">The sequence shown here is derived from an EMBL/GenBank/DDBJ whole genome shotgun (WGS) entry which is preliminary data.</text>
</comment>
<dbReference type="PANTHER" id="PTHR31585">
    <property type="entry name" value="FOLATE-BIOPTERIN TRANSPORTER 1, CHLOROPLASTIC"/>
    <property type="match status" value="1"/>
</dbReference>
<dbReference type="Pfam" id="PF03092">
    <property type="entry name" value="BT1"/>
    <property type="match status" value="1"/>
</dbReference>
<feature type="transmembrane region" description="Helical" evidence="8">
    <location>
        <begin position="536"/>
        <end position="557"/>
    </location>
</feature>
<dbReference type="OrthoDB" id="754047at2759"/>
<keyword evidence="10" id="KW-1185">Reference proteome</keyword>
<feature type="transmembrane region" description="Helical" evidence="8">
    <location>
        <begin position="224"/>
        <end position="246"/>
    </location>
</feature>
<evidence type="ECO:0000313" key="10">
    <source>
        <dbReference type="Proteomes" id="UP000037923"/>
    </source>
</evidence>
<feature type="transmembrane region" description="Helical" evidence="8">
    <location>
        <begin position="432"/>
        <end position="454"/>
    </location>
</feature>
<proteinExistence type="inferred from homology"/>
<dbReference type="RefSeq" id="XP_015660370.1">
    <property type="nucleotide sequence ID" value="XM_015801750.1"/>
</dbReference>
<feature type="transmembrane region" description="Helical" evidence="8">
    <location>
        <begin position="463"/>
        <end position="485"/>
    </location>
</feature>
<comment type="subcellular location">
    <subcellularLocation>
        <location evidence="1">Membrane</location>
        <topology evidence="1">Multi-pass membrane protein</topology>
    </subcellularLocation>
</comment>
<name>A0A0N0DWL4_LEPPY</name>
<dbReference type="InterPro" id="IPR036259">
    <property type="entry name" value="MFS_trans_sf"/>
</dbReference>